<organism evidence="1 2">
    <name type="scientific">Serratia sp. (strain ATCC 39006)</name>
    <name type="common">Prodigiosinella confusarubida</name>
    <dbReference type="NCBI Taxonomy" id="104623"/>
    <lineage>
        <taxon>Bacteria</taxon>
        <taxon>Pseudomonadati</taxon>
        <taxon>Pseudomonadota</taxon>
        <taxon>Gammaproteobacteria</taxon>
        <taxon>Enterobacterales</taxon>
        <taxon>Pectobacteriaceae</taxon>
        <taxon>Prodigiosinella</taxon>
    </lineage>
</organism>
<protein>
    <submittedName>
        <fullName evidence="1">Uncharacterized protein</fullName>
    </submittedName>
</protein>
<gene>
    <name evidence="1" type="ORF">CWC46_21490</name>
</gene>
<reference evidence="1 2" key="1">
    <citation type="submission" date="2017-11" db="EMBL/GenBank/DDBJ databases">
        <title>Complete genome sequence of Serratia sp. ATCC 39006 LacA.</title>
        <authorList>
            <person name="Hampton H.G."/>
            <person name="Jackson S.A."/>
            <person name="Jauregui R."/>
            <person name="Poulter G.T.M."/>
            <person name="Salmond G.P.C."/>
            <person name="Fineran P.C."/>
        </authorList>
    </citation>
    <scope>NUCLEOTIDE SEQUENCE [LARGE SCALE GENOMIC DNA]</scope>
    <source>
        <strain evidence="1 2">ATCC 39006</strain>
    </source>
</reference>
<evidence type="ECO:0000313" key="2">
    <source>
        <dbReference type="Proteomes" id="UP000233778"/>
    </source>
</evidence>
<dbReference type="EMBL" id="CP025085">
    <property type="protein sequence ID" value="AUH02135.1"/>
    <property type="molecule type" value="Genomic_DNA"/>
</dbReference>
<accession>A0A800XMM7</accession>
<dbReference type="Proteomes" id="UP000233778">
    <property type="component" value="Chromosome"/>
</dbReference>
<proteinExistence type="predicted"/>
<dbReference type="KEGG" id="serq:CWC46_21490"/>
<dbReference type="AlphaFoldDB" id="A0A800XMM7"/>
<name>A0A800XMM7_SERS3</name>
<sequence length="59" mass="6372">MKVKISATGIKKGNTEFNNKVYIAAIMRDRKDAASPSLQAQAAPSLARMLYSSPSLSPF</sequence>
<evidence type="ECO:0000313" key="1">
    <source>
        <dbReference type="EMBL" id="AUH02135.1"/>
    </source>
</evidence>